<organism evidence="1 2">
    <name type="scientific">Yersinia aldovae</name>
    <dbReference type="NCBI Taxonomy" id="29483"/>
    <lineage>
        <taxon>Bacteria</taxon>
        <taxon>Pseudomonadati</taxon>
        <taxon>Pseudomonadota</taxon>
        <taxon>Gammaproteobacteria</taxon>
        <taxon>Enterobacterales</taxon>
        <taxon>Yersiniaceae</taxon>
        <taxon>Yersinia</taxon>
    </lineage>
</organism>
<sequence>MKSNREAKRLLGMLTNGRLRVSNRGWLVFSANYPHVWEERNLSARQNRARKWHKQFRESLRSNR</sequence>
<name>A0ABM9STR8_YERAL</name>
<dbReference type="EMBL" id="CQEH01000008">
    <property type="protein sequence ID" value="CNL04080.1"/>
    <property type="molecule type" value="Genomic_DNA"/>
</dbReference>
<gene>
    <name evidence="1" type="ORF">ERS137966_02036</name>
</gene>
<evidence type="ECO:0000313" key="1">
    <source>
        <dbReference type="EMBL" id="CNL04080.1"/>
    </source>
</evidence>
<protein>
    <submittedName>
        <fullName evidence="1">Uncharacterized protein</fullName>
    </submittedName>
</protein>
<reference evidence="1 2" key="1">
    <citation type="submission" date="2015-03" db="EMBL/GenBank/DDBJ databases">
        <authorList>
            <consortium name="Pathogen Informatics"/>
            <person name="Murphy D."/>
        </authorList>
    </citation>
    <scope>NUCLEOTIDE SEQUENCE [LARGE SCALE GENOMIC DNA]</scope>
    <source>
        <strain evidence="1 2">IP08791</strain>
    </source>
</reference>
<proteinExistence type="predicted"/>
<accession>A0ABM9STR8</accession>
<keyword evidence="2" id="KW-1185">Reference proteome</keyword>
<evidence type="ECO:0000313" key="2">
    <source>
        <dbReference type="Proteomes" id="UP000038647"/>
    </source>
</evidence>
<dbReference type="Proteomes" id="UP000038647">
    <property type="component" value="Unassembled WGS sequence"/>
</dbReference>
<comment type="caution">
    <text evidence="1">The sequence shown here is derived from an EMBL/GenBank/DDBJ whole genome shotgun (WGS) entry which is preliminary data.</text>
</comment>